<gene>
    <name evidence="1" type="ORF">BPAE_0657g00030</name>
</gene>
<sequence length="67" mass="7600">MDLVSRRIIEQAVLQRIEDFCYSLLTGTHESLFHSSTARLTGNSRVTRYGPFHHEPVRVEILSSIGA</sequence>
<keyword evidence="2" id="KW-1185">Reference proteome</keyword>
<evidence type="ECO:0000313" key="2">
    <source>
        <dbReference type="Proteomes" id="UP000297910"/>
    </source>
</evidence>
<name>A0A4Z1ESG3_9HELO</name>
<dbReference type="EMBL" id="PQXI01000655">
    <property type="protein sequence ID" value="TGO14330.1"/>
    <property type="molecule type" value="Genomic_DNA"/>
</dbReference>
<reference evidence="1 2" key="1">
    <citation type="submission" date="2017-12" db="EMBL/GenBank/DDBJ databases">
        <title>Comparative genomics of Botrytis spp.</title>
        <authorList>
            <person name="Valero-Jimenez C.A."/>
            <person name="Tapia P."/>
            <person name="Veloso J."/>
            <person name="Silva-Moreno E."/>
            <person name="Staats M."/>
            <person name="Valdes J.H."/>
            <person name="Van Kan J.A.L."/>
        </authorList>
    </citation>
    <scope>NUCLEOTIDE SEQUENCE [LARGE SCALE GENOMIC DNA]</scope>
    <source>
        <strain evidence="1 2">Bp0003</strain>
    </source>
</reference>
<evidence type="ECO:0000313" key="1">
    <source>
        <dbReference type="EMBL" id="TGO14330.1"/>
    </source>
</evidence>
<organism evidence="1 2">
    <name type="scientific">Botrytis paeoniae</name>
    <dbReference type="NCBI Taxonomy" id="278948"/>
    <lineage>
        <taxon>Eukaryota</taxon>
        <taxon>Fungi</taxon>
        <taxon>Dikarya</taxon>
        <taxon>Ascomycota</taxon>
        <taxon>Pezizomycotina</taxon>
        <taxon>Leotiomycetes</taxon>
        <taxon>Helotiales</taxon>
        <taxon>Sclerotiniaceae</taxon>
        <taxon>Botrytis</taxon>
    </lineage>
</organism>
<protein>
    <submittedName>
        <fullName evidence="1">Uncharacterized protein</fullName>
    </submittedName>
</protein>
<comment type="caution">
    <text evidence="1">The sequence shown here is derived from an EMBL/GenBank/DDBJ whole genome shotgun (WGS) entry which is preliminary data.</text>
</comment>
<dbReference type="AlphaFoldDB" id="A0A4Z1ESG3"/>
<dbReference type="Proteomes" id="UP000297910">
    <property type="component" value="Unassembled WGS sequence"/>
</dbReference>
<accession>A0A4Z1ESG3</accession>
<proteinExistence type="predicted"/>